<gene>
    <name evidence="1" type="ORF">QVD17_04889</name>
</gene>
<dbReference type="InterPro" id="IPR025322">
    <property type="entry name" value="PADRE_dom"/>
</dbReference>
<proteinExistence type="predicted"/>
<evidence type="ECO:0000313" key="2">
    <source>
        <dbReference type="Proteomes" id="UP001229421"/>
    </source>
</evidence>
<protein>
    <submittedName>
        <fullName evidence="1">Uncharacterized protein</fullName>
    </submittedName>
</protein>
<keyword evidence="2" id="KW-1185">Reference proteome</keyword>
<dbReference type="AlphaFoldDB" id="A0AAD8LE07"/>
<comment type="caution">
    <text evidence="1">The sequence shown here is derived from an EMBL/GenBank/DDBJ whole genome shotgun (WGS) entry which is preliminary data.</text>
</comment>
<accession>A0AAD8LE07</accession>
<dbReference type="PANTHER" id="PTHR33148:SF6">
    <property type="entry name" value="DUF4228 DOMAIN-CONTAINING PROTEIN"/>
    <property type="match status" value="1"/>
</dbReference>
<organism evidence="1 2">
    <name type="scientific">Tagetes erecta</name>
    <name type="common">African marigold</name>
    <dbReference type="NCBI Taxonomy" id="13708"/>
    <lineage>
        <taxon>Eukaryota</taxon>
        <taxon>Viridiplantae</taxon>
        <taxon>Streptophyta</taxon>
        <taxon>Embryophyta</taxon>
        <taxon>Tracheophyta</taxon>
        <taxon>Spermatophyta</taxon>
        <taxon>Magnoliopsida</taxon>
        <taxon>eudicotyledons</taxon>
        <taxon>Gunneridae</taxon>
        <taxon>Pentapetalae</taxon>
        <taxon>asterids</taxon>
        <taxon>campanulids</taxon>
        <taxon>Asterales</taxon>
        <taxon>Asteraceae</taxon>
        <taxon>Asteroideae</taxon>
        <taxon>Heliantheae alliance</taxon>
        <taxon>Tageteae</taxon>
        <taxon>Tagetes</taxon>
    </lineage>
</organism>
<evidence type="ECO:0000313" key="1">
    <source>
        <dbReference type="EMBL" id="KAK1439074.1"/>
    </source>
</evidence>
<sequence length="152" mass="16613">MGNTVAGAGKKKKLAKVMKIDGEIIKVKTPVKVFQVIKDYPGHVLLESKTFKQFGIRADPLDPEECLEAGNIYFLVELPKLPEKKEKPVVRAETGGSVRVKVRLAKAEVDKLIGESRDKAELTERIVEFCVKKKNAGDVGRPAVEILMAGGG</sequence>
<dbReference type="Proteomes" id="UP001229421">
    <property type="component" value="Unassembled WGS sequence"/>
</dbReference>
<name>A0AAD8LE07_TARER</name>
<dbReference type="EMBL" id="JAUHHV010000001">
    <property type="protein sequence ID" value="KAK1439074.1"/>
    <property type="molecule type" value="Genomic_DNA"/>
</dbReference>
<dbReference type="PANTHER" id="PTHR33148">
    <property type="entry name" value="PLASTID MOVEMENT IMPAIRED PROTEIN-RELATED"/>
    <property type="match status" value="1"/>
</dbReference>
<dbReference type="Pfam" id="PF14009">
    <property type="entry name" value="PADRE"/>
    <property type="match status" value="1"/>
</dbReference>
<reference evidence="1" key="1">
    <citation type="journal article" date="2023" name="bioRxiv">
        <title>Improved chromosome-level genome assembly for marigold (Tagetes erecta).</title>
        <authorList>
            <person name="Jiang F."/>
            <person name="Yuan L."/>
            <person name="Wang S."/>
            <person name="Wang H."/>
            <person name="Xu D."/>
            <person name="Wang A."/>
            <person name="Fan W."/>
        </authorList>
    </citation>
    <scope>NUCLEOTIDE SEQUENCE</scope>
    <source>
        <strain evidence="1">WSJ</strain>
        <tissue evidence="1">Leaf</tissue>
    </source>
</reference>